<evidence type="ECO:0000313" key="4">
    <source>
        <dbReference type="EMBL" id="MBZ9778615.1"/>
    </source>
</evidence>
<evidence type="ECO:0000313" key="5">
    <source>
        <dbReference type="Proteomes" id="UP001199314"/>
    </source>
</evidence>
<dbReference type="Gene3D" id="2.130.10.130">
    <property type="entry name" value="Integrin alpha, N-terminal"/>
    <property type="match status" value="3"/>
</dbReference>
<dbReference type="RefSeq" id="WP_224460966.1">
    <property type="nucleotide sequence ID" value="NZ_JAIQZE010000005.1"/>
</dbReference>
<dbReference type="SUPFAM" id="SSF69318">
    <property type="entry name" value="Integrin alpha N-terminal domain"/>
    <property type="match status" value="2"/>
</dbReference>
<gene>
    <name evidence="4" type="ORF">LB452_06740</name>
</gene>
<name>A0ABS7XIP9_9FLAO</name>
<organism evidence="4 5">
    <name type="scientific">Psychroflexus longus</name>
    <dbReference type="NCBI Taxonomy" id="2873596"/>
    <lineage>
        <taxon>Bacteria</taxon>
        <taxon>Pseudomonadati</taxon>
        <taxon>Bacteroidota</taxon>
        <taxon>Flavobacteriia</taxon>
        <taxon>Flavobacteriales</taxon>
        <taxon>Flavobacteriaceae</taxon>
        <taxon>Psychroflexus</taxon>
    </lineage>
</organism>
<dbReference type="InterPro" id="IPR011519">
    <property type="entry name" value="UnbV_ASPIC"/>
</dbReference>
<dbReference type="Pfam" id="PF07593">
    <property type="entry name" value="UnbV_ASPIC"/>
    <property type="match status" value="1"/>
</dbReference>
<proteinExistence type="predicted"/>
<keyword evidence="5" id="KW-1185">Reference proteome</keyword>
<evidence type="ECO:0000256" key="1">
    <source>
        <dbReference type="ARBA" id="ARBA00022729"/>
    </source>
</evidence>
<reference evidence="5" key="1">
    <citation type="submission" date="2023-07" db="EMBL/GenBank/DDBJ databases">
        <title>Novel species isolated from saline lakes on Tibetan Plateau.</title>
        <authorList>
            <person name="Lu H."/>
        </authorList>
    </citation>
    <scope>NUCLEOTIDE SEQUENCE [LARGE SCALE GENOMIC DNA]</scope>
    <source>
        <strain evidence="5">CAK8W</strain>
    </source>
</reference>
<dbReference type="InterPro" id="IPR027039">
    <property type="entry name" value="Crtac1"/>
</dbReference>
<dbReference type="PROSITE" id="PS51257">
    <property type="entry name" value="PROKAR_LIPOPROTEIN"/>
    <property type="match status" value="1"/>
</dbReference>
<keyword evidence="1 2" id="KW-0732">Signal</keyword>
<protein>
    <submittedName>
        <fullName evidence="4">VCBS repeat-containing protein</fullName>
    </submittedName>
</protein>
<dbReference type="InterPro" id="IPR028994">
    <property type="entry name" value="Integrin_alpha_N"/>
</dbReference>
<dbReference type="Proteomes" id="UP001199314">
    <property type="component" value="Unassembled WGS sequence"/>
</dbReference>
<dbReference type="Pfam" id="PF13517">
    <property type="entry name" value="FG-GAP_3"/>
    <property type="match status" value="4"/>
</dbReference>
<evidence type="ECO:0000256" key="2">
    <source>
        <dbReference type="SAM" id="SignalP"/>
    </source>
</evidence>
<feature type="signal peptide" evidence="2">
    <location>
        <begin position="1"/>
        <end position="21"/>
    </location>
</feature>
<dbReference type="InterPro" id="IPR013517">
    <property type="entry name" value="FG-GAP"/>
</dbReference>
<comment type="caution">
    <text evidence="4">The sequence shown here is derived from an EMBL/GenBank/DDBJ whole genome shotgun (WGS) entry which is preliminary data.</text>
</comment>
<sequence>MKLKTNILFILVGLFIFSACKEEDEAVFKLITSEQTGVSFSNQITETEDANILDYMYFYNGGGVAVGDINNDGLPDIFLSGNQVKNKLYLNKGNLEFEDITEQAKVEGNSTWNTGAVMADVNGDGLLDIYVCAVVGINGFRGHNELYINNGDGSFTESAKEYGLDLDTFSSSAVFFDYDLDGDLDMYLLNHALHTSESFGNVNVRNERNYQTGDKLFRNDNGKFVDVSEEAGIFGGVNGYGLGISVSDFNNDGYPDIYVGNDFHEDDYYYVNNCDGTFTNRLTEHFGHTSRFTMGIDAADINQDGLVDLLTLDMLPEDENVLKSSVDHEDYQIEKIRVDNYGYYYQYARNMLQINQEDGNFKEVGLLSGVAATDWSWSALIADYNQDGKQDIYITNGILRRPNDLDYINFVSSDQIQKKINKTNLVDQKALSKMPNGLVPNAIFEGQGNLMFKNTSKTWVKDVKPTASTAMAMVDLDNDGDLDLVINNINDEVSILENQTNAKANYLKIELSSKTANSHALGAKVYAYHNNAFQYKEHYTARGFQSSSEPIIHFGFGQVEAVDSLKIVWPNNTQQSLQNVKTNQTLSIEPNLEKPVKISAKKVEKLFRKVEGNLGINFTHEEDNYVDFLRQKLIPYRVSNKGPAVAVGDLDNDGKEDVFFGGAKFKPSQVYLQKDSIFQLQDFPGISKDSIKEEVTAIIRDFNTNGKNDLFVGVAGGDFYGKSKALQDSYYSQIVDGFEAKDMPEYFQNASVVTPFDYDNDGDLDIFVGNYTITNDFGKAPHSHLLVNDGGEFSILEPNPFEDLGMITDAVWQDFDNDGKSDLIVVGEWMSPKFFKNTGENFKEVDIANNLKGLWQSIQPFDIDNDGDMDYLLGNWGTNTKFKASQKYPLKMYYSDFDKNGSTETIVCIEKGGDYYPLLGLDQLSSQLLFLKKKFPTYDSFAGEPITSILERDMLRSAEVMEVNELKSGYLKNNNGKFEFVPFGNEMQVAPITKFLKHSFNNTSKEQVLAGGNFFGLSPLHGRLDAFSGAMITDENTISLGPDLGIDFSKKDIRGLDIIHFNAETYLLVTINNDEVEVYKF</sequence>
<evidence type="ECO:0000259" key="3">
    <source>
        <dbReference type="Pfam" id="PF07593"/>
    </source>
</evidence>
<dbReference type="PANTHER" id="PTHR16026:SF0">
    <property type="entry name" value="CARTILAGE ACIDIC PROTEIN 1"/>
    <property type="match status" value="1"/>
</dbReference>
<dbReference type="EMBL" id="JAIQZE010000005">
    <property type="protein sequence ID" value="MBZ9778615.1"/>
    <property type="molecule type" value="Genomic_DNA"/>
</dbReference>
<accession>A0ABS7XIP9</accession>
<dbReference type="PANTHER" id="PTHR16026">
    <property type="entry name" value="CARTILAGE ACIDIC PROTEIN 1"/>
    <property type="match status" value="1"/>
</dbReference>
<feature type="domain" description="ASPIC/UnbV" evidence="3">
    <location>
        <begin position="520"/>
        <end position="586"/>
    </location>
</feature>
<feature type="chain" id="PRO_5047016865" evidence="2">
    <location>
        <begin position="22"/>
        <end position="1081"/>
    </location>
</feature>